<dbReference type="AlphaFoldDB" id="A0A975BH05"/>
<name>A0A975BH05_9BACT</name>
<dbReference type="KEGG" id="dmm:dnm_008830"/>
<sequence>MELKQKGANAMIGAFSQMKVSLIWTSAVDLDLMAFYKTKDGQVGGVYSDNYAGGSLGDLNQFPFIELSGDAGVGAVGGDNREELRITKLDDFEELYIAAVNFTDASSGSDKVFADYDARVEVVTDKGDSHTVALDSRQSGSVAVLCKFTSSFMGASLVNNSEVVSFENFKSSVPGASAIKLASKIILKQKGEKASLMGNDFQATLRWKMAVDLDLHCFCTFKGGPEPPKGLLGKLFGGGSASGEGHIYFAKRGSKTNSPWIYLDQDAGIGDVAGDNEENIYFTKLDKIEHALIVANIYNKPNANFASYDGAVIVQGGGREIEVPLTERKPGSWCVIARIDNSSGSPQLINVNKTQRNKPSVREFV</sequence>
<proteinExistence type="predicted"/>
<organism evidence="1 2">
    <name type="scientific">Desulfonema magnum</name>
    <dbReference type="NCBI Taxonomy" id="45655"/>
    <lineage>
        <taxon>Bacteria</taxon>
        <taxon>Pseudomonadati</taxon>
        <taxon>Thermodesulfobacteriota</taxon>
        <taxon>Desulfobacteria</taxon>
        <taxon>Desulfobacterales</taxon>
        <taxon>Desulfococcaceae</taxon>
        <taxon>Desulfonema</taxon>
    </lineage>
</organism>
<keyword evidence="2" id="KW-1185">Reference proteome</keyword>
<protein>
    <submittedName>
        <fullName evidence="1">TerD domain-containing protein</fullName>
    </submittedName>
</protein>
<dbReference type="Proteomes" id="UP000663722">
    <property type="component" value="Chromosome"/>
</dbReference>
<dbReference type="Gene3D" id="2.60.60.30">
    <property type="entry name" value="sav2460 like domains"/>
    <property type="match status" value="1"/>
</dbReference>
<reference evidence="1" key="1">
    <citation type="journal article" date="2021" name="Microb. Physiol.">
        <title>Proteogenomic Insights into the Physiology of Marine, Sulfate-Reducing, Filamentous Desulfonema limicola and Desulfonema magnum.</title>
        <authorList>
            <person name="Schnaars V."/>
            <person name="Wohlbrand L."/>
            <person name="Scheve S."/>
            <person name="Hinrichs C."/>
            <person name="Reinhardt R."/>
            <person name="Rabus R."/>
        </authorList>
    </citation>
    <scope>NUCLEOTIDE SEQUENCE</scope>
    <source>
        <strain evidence="1">4be13</strain>
    </source>
</reference>
<accession>A0A975BH05</accession>
<dbReference type="RefSeq" id="WP_207681179.1">
    <property type="nucleotide sequence ID" value="NZ_CP061800.1"/>
</dbReference>
<gene>
    <name evidence="1" type="ORF">dnm_008830</name>
</gene>
<evidence type="ECO:0000313" key="1">
    <source>
        <dbReference type="EMBL" id="QTA84880.1"/>
    </source>
</evidence>
<dbReference type="EMBL" id="CP061800">
    <property type="protein sequence ID" value="QTA84880.1"/>
    <property type="molecule type" value="Genomic_DNA"/>
</dbReference>
<evidence type="ECO:0000313" key="2">
    <source>
        <dbReference type="Proteomes" id="UP000663722"/>
    </source>
</evidence>